<dbReference type="PANTHER" id="PTHR24414:SF91">
    <property type="entry name" value="(RAPE) HYPOTHETICAL PROTEIN"/>
    <property type="match status" value="1"/>
</dbReference>
<evidence type="ECO:0000259" key="1">
    <source>
        <dbReference type="SMART" id="SM00256"/>
    </source>
</evidence>
<organism evidence="2 3">
    <name type="scientific">Camelina sativa</name>
    <name type="common">False flax</name>
    <name type="synonym">Myagrum sativum</name>
    <dbReference type="NCBI Taxonomy" id="90675"/>
    <lineage>
        <taxon>Eukaryota</taxon>
        <taxon>Viridiplantae</taxon>
        <taxon>Streptophyta</taxon>
        <taxon>Embryophyta</taxon>
        <taxon>Tracheophyta</taxon>
        <taxon>Spermatophyta</taxon>
        <taxon>Magnoliopsida</taxon>
        <taxon>eudicotyledons</taxon>
        <taxon>Gunneridae</taxon>
        <taxon>Pentapetalae</taxon>
        <taxon>rosids</taxon>
        <taxon>malvids</taxon>
        <taxon>Brassicales</taxon>
        <taxon>Brassicaceae</taxon>
        <taxon>Camelineae</taxon>
        <taxon>Camelina</taxon>
    </lineage>
</organism>
<dbReference type="InterPro" id="IPR006652">
    <property type="entry name" value="Kelch_1"/>
</dbReference>
<reference evidence="2" key="1">
    <citation type="journal article" date="2014" name="Nat. Commun.">
        <title>The emerging biofuel crop Camelina sativa retains a highly undifferentiated hexaploid genome structure.</title>
        <authorList>
            <person name="Kagale S."/>
            <person name="Koh C."/>
            <person name="Nixon J."/>
            <person name="Bollina V."/>
            <person name="Clarke W.E."/>
            <person name="Tuteja R."/>
            <person name="Spillane C."/>
            <person name="Robinson S.J."/>
            <person name="Links M.G."/>
            <person name="Clarke C."/>
            <person name="Higgins E.E."/>
            <person name="Huebert T."/>
            <person name="Sharpe A.G."/>
            <person name="Parkin I.A."/>
        </authorList>
    </citation>
    <scope>NUCLEOTIDE SEQUENCE [LARGE SCALE GENOMIC DNA]</scope>
    <source>
        <strain evidence="2">cv. DH55</strain>
    </source>
</reference>
<evidence type="ECO:0000313" key="3">
    <source>
        <dbReference type="RefSeq" id="XP_010449289.1"/>
    </source>
</evidence>
<dbReference type="SMART" id="SM00256">
    <property type="entry name" value="FBOX"/>
    <property type="match status" value="1"/>
</dbReference>
<dbReference type="InterPro" id="IPR001810">
    <property type="entry name" value="F-box_dom"/>
</dbReference>
<dbReference type="SUPFAM" id="SSF117281">
    <property type="entry name" value="Kelch motif"/>
    <property type="match status" value="1"/>
</dbReference>
<dbReference type="Proteomes" id="UP000694864">
    <property type="component" value="Chromosome 12"/>
</dbReference>
<dbReference type="Gene3D" id="2.120.10.80">
    <property type="entry name" value="Kelch-type beta propeller"/>
    <property type="match status" value="1"/>
</dbReference>
<dbReference type="RefSeq" id="XP_010449289.1">
    <property type="nucleotide sequence ID" value="XM_010450987.2"/>
</dbReference>
<dbReference type="InterPro" id="IPR050354">
    <property type="entry name" value="F-box/kelch-repeat_ARATH"/>
</dbReference>
<keyword evidence="2" id="KW-1185">Reference proteome</keyword>
<dbReference type="InterPro" id="IPR015915">
    <property type="entry name" value="Kelch-typ_b-propeller"/>
</dbReference>
<dbReference type="InterPro" id="IPR057499">
    <property type="entry name" value="Kelch_FKB95"/>
</dbReference>
<gene>
    <name evidence="3" type="primary">LOC104731568</name>
</gene>
<dbReference type="GeneID" id="104731568"/>
<dbReference type="InterPro" id="IPR036047">
    <property type="entry name" value="F-box-like_dom_sf"/>
</dbReference>
<dbReference type="SMART" id="SM00612">
    <property type="entry name" value="Kelch"/>
    <property type="match status" value="2"/>
</dbReference>
<protein>
    <submittedName>
        <fullName evidence="3">F-box/kelch-repeat protein At4g19865-like</fullName>
    </submittedName>
</protein>
<accession>A0ABM0V168</accession>
<dbReference type="Pfam" id="PF00646">
    <property type="entry name" value="F-box"/>
    <property type="match status" value="1"/>
</dbReference>
<dbReference type="Pfam" id="PF25210">
    <property type="entry name" value="Kelch_FKB95"/>
    <property type="match status" value="1"/>
</dbReference>
<reference evidence="3" key="2">
    <citation type="submission" date="2025-08" db="UniProtKB">
        <authorList>
            <consortium name="RefSeq"/>
        </authorList>
    </citation>
    <scope>IDENTIFICATION</scope>
    <source>
        <tissue evidence="3">Leaf</tissue>
    </source>
</reference>
<feature type="domain" description="F-box" evidence="1">
    <location>
        <begin position="29"/>
        <end position="69"/>
    </location>
</feature>
<name>A0ABM0V168_CAMSA</name>
<dbReference type="CDD" id="cd22152">
    <property type="entry name" value="F-box_AtAFR-like"/>
    <property type="match status" value="1"/>
</dbReference>
<evidence type="ECO:0000313" key="2">
    <source>
        <dbReference type="Proteomes" id="UP000694864"/>
    </source>
</evidence>
<proteinExistence type="predicted"/>
<sequence length="398" mass="45416">MNIQVEPPEKKKKRKKKIKNSWPPLFSLLPDEIVVNCLARISRSYYPTLSVVSKSFHSIISSTELYAARSHLGTTEKCLYVCLSDHKSSRFPQWFTLWINPNRTRRRKKKKTIGQLLVPISSSNFNSLSDSTVVGSELYIIGGPVDKAPSSAVRTLNCGSHTWRDAPSMNVARRNASTCVYNGKIYVMGGCRGSEDESWAEVFDTKTQVWERLPDPGSEIRNCCIYSITEIEGKLNFGSYEEMYAYDTKLCKWESSVHKFGTVARLECMIENVSYSFGSAYLPYGFGDFFVRREFQWSDEKVGYWKKMQGLDSLVEKYLKNGGSSLNRTKLVSCDGKLILLWEGYMKHNPSNRKKIWCAVIVVEKRDGDEVWGNVEWVDVVHTVPISCELWECAVVSV</sequence>
<dbReference type="SUPFAM" id="SSF81383">
    <property type="entry name" value="F-box domain"/>
    <property type="match status" value="1"/>
</dbReference>
<dbReference type="PANTHER" id="PTHR24414">
    <property type="entry name" value="F-BOX/KELCH-REPEAT PROTEIN SKIP4"/>
    <property type="match status" value="1"/>
</dbReference>